<dbReference type="PANTHER" id="PTHR36180:SF2">
    <property type="entry name" value="BRO FAMILY PROTEIN"/>
    <property type="match status" value="1"/>
</dbReference>
<dbReference type="PANTHER" id="PTHR36180">
    <property type="entry name" value="DNA-BINDING PROTEIN-RELATED-RELATED"/>
    <property type="match status" value="1"/>
</dbReference>
<gene>
    <name evidence="1" type="ORF">PACLA_8A032948</name>
</gene>
<proteinExistence type="predicted"/>
<dbReference type="EMBL" id="CACRXK020001573">
    <property type="protein sequence ID" value="CAB3989942.1"/>
    <property type="molecule type" value="Genomic_DNA"/>
</dbReference>
<sequence length="196" mass="21989">MKVMILKNSALIGDNEITTIQSDDGSDTFYFAGKELATALGYVRTRDVVTRHTKEWMRTTLRNIRGPGNTAPFVNIPGGVQPNRVFVTEPGLYSLVFGSRLPTAEDFQRWVFEDVLPSIRKTGTYTLPGVMNMIKGIDDMELQQLRIDDRTEARGELVRKGELVKNQRKVKAGRKGGLIAQENIRQSKTKSLTTSK</sequence>
<dbReference type="AlphaFoldDB" id="A0A7D9HPZ1"/>
<dbReference type="PROSITE" id="PS51750">
    <property type="entry name" value="BRO_N"/>
    <property type="match status" value="1"/>
</dbReference>
<organism evidence="1 2">
    <name type="scientific">Paramuricea clavata</name>
    <name type="common">Red gorgonian</name>
    <name type="synonym">Violescent sea-whip</name>
    <dbReference type="NCBI Taxonomy" id="317549"/>
    <lineage>
        <taxon>Eukaryota</taxon>
        <taxon>Metazoa</taxon>
        <taxon>Cnidaria</taxon>
        <taxon>Anthozoa</taxon>
        <taxon>Octocorallia</taxon>
        <taxon>Malacalcyonacea</taxon>
        <taxon>Plexauridae</taxon>
        <taxon>Paramuricea</taxon>
    </lineage>
</organism>
<dbReference type="InterPro" id="IPR003497">
    <property type="entry name" value="BRO_N_domain"/>
</dbReference>
<dbReference type="OrthoDB" id="7468926at2759"/>
<dbReference type="Proteomes" id="UP001152795">
    <property type="component" value="Unassembled WGS sequence"/>
</dbReference>
<name>A0A7D9HPZ1_PARCT</name>
<accession>A0A7D9HPZ1</accession>
<evidence type="ECO:0000313" key="1">
    <source>
        <dbReference type="EMBL" id="CAB3989942.1"/>
    </source>
</evidence>
<dbReference type="SMART" id="SM01040">
    <property type="entry name" value="Bro-N"/>
    <property type="match status" value="1"/>
</dbReference>
<protein>
    <submittedName>
        <fullName evidence="1">Uncharacterized protein</fullName>
    </submittedName>
</protein>
<keyword evidence="2" id="KW-1185">Reference proteome</keyword>
<dbReference type="Pfam" id="PF02498">
    <property type="entry name" value="Bro-N"/>
    <property type="match status" value="1"/>
</dbReference>
<reference evidence="1" key="1">
    <citation type="submission" date="2020-04" db="EMBL/GenBank/DDBJ databases">
        <authorList>
            <person name="Alioto T."/>
            <person name="Alioto T."/>
            <person name="Gomez Garrido J."/>
        </authorList>
    </citation>
    <scope>NUCLEOTIDE SEQUENCE</scope>
    <source>
        <strain evidence="1">A484AB</strain>
    </source>
</reference>
<comment type="caution">
    <text evidence="1">The sequence shown here is derived from an EMBL/GenBank/DDBJ whole genome shotgun (WGS) entry which is preliminary data.</text>
</comment>
<evidence type="ECO:0000313" key="2">
    <source>
        <dbReference type="Proteomes" id="UP001152795"/>
    </source>
</evidence>